<gene>
    <name evidence="9" type="ORF">CHM34_16725</name>
</gene>
<dbReference type="GO" id="GO:0008324">
    <property type="term" value="F:monoatomic cation transmembrane transporter activity"/>
    <property type="evidence" value="ECO:0007669"/>
    <property type="project" value="InterPro"/>
</dbReference>
<dbReference type="Proteomes" id="UP000215459">
    <property type="component" value="Unassembled WGS sequence"/>
</dbReference>
<dbReference type="GO" id="GO:0005886">
    <property type="term" value="C:plasma membrane"/>
    <property type="evidence" value="ECO:0007669"/>
    <property type="project" value="UniProtKB-SubCell"/>
</dbReference>
<feature type="transmembrane region" description="Helical" evidence="8">
    <location>
        <begin position="351"/>
        <end position="372"/>
    </location>
</feature>
<keyword evidence="4 8" id="KW-0812">Transmembrane</keyword>
<accession>A0A235B3Z7</accession>
<name>A0A235B3Z7_9BACL</name>
<evidence type="ECO:0000256" key="1">
    <source>
        <dbReference type="ARBA" id="ARBA00004651"/>
    </source>
</evidence>
<keyword evidence="2" id="KW-0813">Transport</keyword>
<evidence type="ECO:0000256" key="6">
    <source>
        <dbReference type="ARBA" id="ARBA00023065"/>
    </source>
</evidence>
<keyword evidence="5 8" id="KW-1133">Transmembrane helix</keyword>
<evidence type="ECO:0000313" key="9">
    <source>
        <dbReference type="EMBL" id="OYD06355.1"/>
    </source>
</evidence>
<feature type="transmembrane region" description="Helical" evidence="8">
    <location>
        <begin position="409"/>
        <end position="429"/>
    </location>
</feature>
<dbReference type="PANTHER" id="PTHR32024">
    <property type="entry name" value="TRK SYSTEM POTASSIUM UPTAKE PROTEIN TRKG-RELATED"/>
    <property type="match status" value="1"/>
</dbReference>
<evidence type="ECO:0000256" key="8">
    <source>
        <dbReference type="SAM" id="Phobius"/>
    </source>
</evidence>
<feature type="transmembrane region" description="Helical" evidence="8">
    <location>
        <begin position="310"/>
        <end position="330"/>
    </location>
</feature>
<keyword evidence="3" id="KW-1003">Cell membrane</keyword>
<feature type="transmembrane region" description="Helical" evidence="8">
    <location>
        <begin position="189"/>
        <end position="210"/>
    </location>
</feature>
<keyword evidence="7 8" id="KW-0472">Membrane</keyword>
<feature type="transmembrane region" description="Helical" evidence="8">
    <location>
        <begin position="12"/>
        <end position="31"/>
    </location>
</feature>
<dbReference type="EMBL" id="NOWF01000013">
    <property type="protein sequence ID" value="OYD06355.1"/>
    <property type="molecule type" value="Genomic_DNA"/>
</dbReference>
<feature type="transmembrane region" description="Helical" evidence="8">
    <location>
        <begin position="74"/>
        <end position="98"/>
    </location>
</feature>
<evidence type="ECO:0000256" key="7">
    <source>
        <dbReference type="ARBA" id="ARBA00023136"/>
    </source>
</evidence>
<dbReference type="InterPro" id="IPR003445">
    <property type="entry name" value="Cat_transpt"/>
</dbReference>
<dbReference type="Pfam" id="PF02386">
    <property type="entry name" value="TrkH"/>
    <property type="match status" value="1"/>
</dbReference>
<feature type="transmembrane region" description="Helical" evidence="8">
    <location>
        <begin position="129"/>
        <end position="150"/>
    </location>
</feature>
<dbReference type="PANTHER" id="PTHR32024:SF4">
    <property type="entry name" value="KTR SYSTEM POTASSIUM UPTAKE PROTEIN D"/>
    <property type="match status" value="1"/>
</dbReference>
<dbReference type="OrthoDB" id="9810952at2"/>
<feature type="transmembrane region" description="Helical" evidence="8">
    <location>
        <begin position="231"/>
        <end position="251"/>
    </location>
</feature>
<evidence type="ECO:0000256" key="3">
    <source>
        <dbReference type="ARBA" id="ARBA00022475"/>
    </source>
</evidence>
<keyword evidence="6" id="KW-0406">Ion transport</keyword>
<dbReference type="AlphaFoldDB" id="A0A235B3Z7"/>
<evidence type="ECO:0000256" key="2">
    <source>
        <dbReference type="ARBA" id="ARBA00022448"/>
    </source>
</evidence>
<evidence type="ECO:0000313" key="10">
    <source>
        <dbReference type="Proteomes" id="UP000215459"/>
    </source>
</evidence>
<dbReference type="RefSeq" id="WP_094265799.1">
    <property type="nucleotide sequence ID" value="NZ_NOWF01000013.1"/>
</dbReference>
<protein>
    <submittedName>
        <fullName evidence="9">Ktr system potassium uptake protein D</fullName>
    </submittedName>
</protein>
<sequence>MKFNLWKITPVQLIVLTYLIACLVSSFLLMIPAAHRPGVELSYLDSLFTAVSAISVTGLTTVNTAETYSPFGVVMLMAMIQFGGIGFMSLGTFLWMATGRRIGIQRRRMIMIDQNRSDLAGLVRLARDILLLTLLIEMVGALLLGTYFYITEDYGWDAFYYGAFASLSAFTNAGFDIFGNSLADFADDYFVQILHMILMTAGAIGFPVLIEAREWIRSQNRSRFRFSLFTKITVTTFFTLMLLGLVMIWLLERQHFYADMSWHQSFFYSFFNSATTRSAGLSTMDVGEYTTPTQLALSFLMFVGASPSSVGGGIRTTTLAVIVLSLFSYARGQKHIRLFRRELIQEDVQKASVVFVTAILLVSTSLLLLLTMEGPRHTLMELIFEVSSAFGTTGLSMGITGDLTAPGKLMIILLMFIGRIGILSLLFLLRPDRPPENFRYPREQVIIG</sequence>
<comment type="caution">
    <text evidence="9">The sequence shown here is derived from an EMBL/GenBank/DDBJ whole genome shotgun (WGS) entry which is preliminary data.</text>
</comment>
<evidence type="ECO:0000256" key="5">
    <source>
        <dbReference type="ARBA" id="ARBA00022989"/>
    </source>
</evidence>
<comment type="subcellular location">
    <subcellularLocation>
        <location evidence="1">Cell membrane</location>
        <topology evidence="1">Multi-pass membrane protein</topology>
    </subcellularLocation>
</comment>
<evidence type="ECO:0000256" key="4">
    <source>
        <dbReference type="ARBA" id="ARBA00022692"/>
    </source>
</evidence>
<reference evidence="9 10" key="1">
    <citation type="submission" date="2017-07" db="EMBL/GenBank/DDBJ databases">
        <title>The genome sequence of Paludifilum halophilum highlights mechanisms for microbial adaptation to high salt environemnts.</title>
        <authorList>
            <person name="Belbahri L."/>
        </authorList>
    </citation>
    <scope>NUCLEOTIDE SEQUENCE [LARGE SCALE GENOMIC DNA]</scope>
    <source>
        <strain evidence="9 10">DSM 102817</strain>
    </source>
</reference>
<dbReference type="GO" id="GO:0030001">
    <property type="term" value="P:metal ion transport"/>
    <property type="evidence" value="ECO:0007669"/>
    <property type="project" value="UniProtKB-ARBA"/>
</dbReference>
<organism evidence="9 10">
    <name type="scientific">Paludifilum halophilum</name>
    <dbReference type="NCBI Taxonomy" id="1642702"/>
    <lineage>
        <taxon>Bacteria</taxon>
        <taxon>Bacillati</taxon>
        <taxon>Bacillota</taxon>
        <taxon>Bacilli</taxon>
        <taxon>Bacillales</taxon>
        <taxon>Thermoactinomycetaceae</taxon>
        <taxon>Paludifilum</taxon>
    </lineage>
</organism>
<keyword evidence="10" id="KW-1185">Reference proteome</keyword>
<proteinExistence type="predicted"/>